<dbReference type="EMBL" id="JBHLVZ010000013">
    <property type="protein sequence ID" value="MFC0385783.1"/>
    <property type="molecule type" value="Genomic_DNA"/>
</dbReference>
<dbReference type="InterPro" id="IPR041698">
    <property type="entry name" value="Methyltransf_25"/>
</dbReference>
<accession>A0ABV6IT36</accession>
<sequence length="246" mass="26014">MSRRTLGLALALALLSSCGEAQDTAGGAAAHLGPPGIPASRFPGPVRPVASVVSDQWAGEDARERVGEAERVIGWLGIRPGQTVADIGAGSGYYTVRLAQRVGPQGRVLAQDVVPQYLARLRRRVADLPNVSVGLGEAGDPRLPPASTDVALLVHMYHEIEQPFALLANLVPALRSGARVGVLDVDDATPRHGTPRALLACEMAAAGYRQVAFHWLLEQPPRSEYLAVFEPPATPPVPEAIRPCTP</sequence>
<evidence type="ECO:0000313" key="3">
    <source>
        <dbReference type="EMBL" id="MFC0385783.1"/>
    </source>
</evidence>
<evidence type="ECO:0000313" key="4">
    <source>
        <dbReference type="Proteomes" id="UP001589789"/>
    </source>
</evidence>
<proteinExistence type="predicted"/>
<dbReference type="GO" id="GO:0008168">
    <property type="term" value="F:methyltransferase activity"/>
    <property type="evidence" value="ECO:0007669"/>
    <property type="project" value="UniProtKB-KW"/>
</dbReference>
<protein>
    <submittedName>
        <fullName evidence="3">Class I SAM-dependent methyltransferase</fullName>
        <ecNumber evidence="3">2.1.1.-</ecNumber>
    </submittedName>
</protein>
<dbReference type="SUPFAM" id="SSF53335">
    <property type="entry name" value="S-adenosyl-L-methionine-dependent methyltransferases"/>
    <property type="match status" value="1"/>
</dbReference>
<keyword evidence="1" id="KW-0732">Signal</keyword>
<comment type="caution">
    <text evidence="3">The sequence shown here is derived from an EMBL/GenBank/DDBJ whole genome shotgun (WGS) entry which is preliminary data.</text>
</comment>
<dbReference type="InterPro" id="IPR029063">
    <property type="entry name" value="SAM-dependent_MTases_sf"/>
</dbReference>
<feature type="signal peptide" evidence="1">
    <location>
        <begin position="1"/>
        <end position="21"/>
    </location>
</feature>
<organism evidence="3 4">
    <name type="scientific">Muricoccus vinaceus</name>
    <dbReference type="NCBI Taxonomy" id="424704"/>
    <lineage>
        <taxon>Bacteria</taxon>
        <taxon>Pseudomonadati</taxon>
        <taxon>Pseudomonadota</taxon>
        <taxon>Alphaproteobacteria</taxon>
        <taxon>Acetobacterales</taxon>
        <taxon>Roseomonadaceae</taxon>
        <taxon>Muricoccus</taxon>
    </lineage>
</organism>
<gene>
    <name evidence="3" type="ORF">ACFFIC_09455</name>
</gene>
<feature type="chain" id="PRO_5045258202" evidence="1">
    <location>
        <begin position="22"/>
        <end position="246"/>
    </location>
</feature>
<keyword evidence="3" id="KW-0489">Methyltransferase</keyword>
<dbReference type="Pfam" id="PF13649">
    <property type="entry name" value="Methyltransf_25"/>
    <property type="match status" value="1"/>
</dbReference>
<dbReference type="Gene3D" id="3.40.50.150">
    <property type="entry name" value="Vaccinia Virus protein VP39"/>
    <property type="match status" value="1"/>
</dbReference>
<evidence type="ECO:0000259" key="2">
    <source>
        <dbReference type="Pfam" id="PF13649"/>
    </source>
</evidence>
<dbReference type="Proteomes" id="UP001589789">
    <property type="component" value="Unassembled WGS sequence"/>
</dbReference>
<evidence type="ECO:0000256" key="1">
    <source>
        <dbReference type="SAM" id="SignalP"/>
    </source>
</evidence>
<feature type="domain" description="Methyltransferase" evidence="2">
    <location>
        <begin position="84"/>
        <end position="177"/>
    </location>
</feature>
<dbReference type="EC" id="2.1.1.-" evidence="3"/>
<reference evidence="3 4" key="1">
    <citation type="submission" date="2024-09" db="EMBL/GenBank/DDBJ databases">
        <authorList>
            <person name="Sun Q."/>
            <person name="Mori K."/>
        </authorList>
    </citation>
    <scope>NUCLEOTIDE SEQUENCE [LARGE SCALE GENOMIC DNA]</scope>
    <source>
        <strain evidence="3 4">CCM 7468</strain>
    </source>
</reference>
<name>A0ABV6IT36_9PROT</name>
<dbReference type="GO" id="GO:0032259">
    <property type="term" value="P:methylation"/>
    <property type="evidence" value="ECO:0007669"/>
    <property type="project" value="UniProtKB-KW"/>
</dbReference>
<dbReference type="RefSeq" id="WP_377049927.1">
    <property type="nucleotide sequence ID" value="NZ_JBHLVZ010000013.1"/>
</dbReference>
<dbReference type="CDD" id="cd02440">
    <property type="entry name" value="AdoMet_MTases"/>
    <property type="match status" value="1"/>
</dbReference>
<keyword evidence="4" id="KW-1185">Reference proteome</keyword>
<dbReference type="PROSITE" id="PS51257">
    <property type="entry name" value="PROKAR_LIPOPROTEIN"/>
    <property type="match status" value="1"/>
</dbReference>
<keyword evidence="3" id="KW-0808">Transferase</keyword>